<evidence type="ECO:0000256" key="9">
    <source>
        <dbReference type="SAM" id="SignalP"/>
    </source>
</evidence>
<keyword evidence="5 8" id="KW-0472">Membrane</keyword>
<gene>
    <name evidence="10" type="primary">AUGUSTUS-3.0.2_34138</name>
    <name evidence="10" type="ORF">TcasGA2_TC034138</name>
</gene>
<dbReference type="AlphaFoldDB" id="A0A139WCX2"/>
<dbReference type="EMBL" id="KQ971362">
    <property type="protein sequence ID" value="KYB25737.1"/>
    <property type="molecule type" value="Genomic_DNA"/>
</dbReference>
<keyword evidence="9" id="KW-0732">Signal</keyword>
<accession>A0A139WCX2</accession>
<dbReference type="PANTHER" id="PTHR21143">
    <property type="entry name" value="INVERTEBRATE GUSTATORY RECEPTOR"/>
    <property type="match status" value="1"/>
</dbReference>
<keyword evidence="11" id="KW-1185">Reference proteome</keyword>
<reference evidence="10 11" key="1">
    <citation type="journal article" date="2008" name="Nature">
        <title>The genome of the model beetle and pest Tribolium castaneum.</title>
        <authorList>
            <consortium name="Tribolium Genome Sequencing Consortium"/>
            <person name="Richards S."/>
            <person name="Gibbs R.A."/>
            <person name="Weinstock G.M."/>
            <person name="Brown S.J."/>
            <person name="Denell R."/>
            <person name="Beeman R.W."/>
            <person name="Gibbs R."/>
            <person name="Beeman R.W."/>
            <person name="Brown S.J."/>
            <person name="Bucher G."/>
            <person name="Friedrich M."/>
            <person name="Grimmelikhuijzen C.J."/>
            <person name="Klingler M."/>
            <person name="Lorenzen M."/>
            <person name="Richards S."/>
            <person name="Roth S."/>
            <person name="Schroder R."/>
            <person name="Tautz D."/>
            <person name="Zdobnov E.M."/>
            <person name="Muzny D."/>
            <person name="Gibbs R.A."/>
            <person name="Weinstock G.M."/>
            <person name="Attaway T."/>
            <person name="Bell S."/>
            <person name="Buhay C.J."/>
            <person name="Chandrabose M.N."/>
            <person name="Chavez D."/>
            <person name="Clerk-Blankenburg K.P."/>
            <person name="Cree A."/>
            <person name="Dao M."/>
            <person name="Davis C."/>
            <person name="Chacko J."/>
            <person name="Dinh H."/>
            <person name="Dugan-Rocha S."/>
            <person name="Fowler G."/>
            <person name="Garner T.T."/>
            <person name="Garnes J."/>
            <person name="Gnirke A."/>
            <person name="Hawes A."/>
            <person name="Hernandez J."/>
            <person name="Hines S."/>
            <person name="Holder M."/>
            <person name="Hume J."/>
            <person name="Jhangiani S.N."/>
            <person name="Joshi V."/>
            <person name="Khan Z.M."/>
            <person name="Jackson L."/>
            <person name="Kovar C."/>
            <person name="Kowis A."/>
            <person name="Lee S."/>
            <person name="Lewis L.R."/>
            <person name="Margolis J."/>
            <person name="Morgan M."/>
            <person name="Nazareth L.V."/>
            <person name="Nguyen N."/>
            <person name="Okwuonu G."/>
            <person name="Parker D."/>
            <person name="Richards S."/>
            <person name="Ruiz S.J."/>
            <person name="Santibanez J."/>
            <person name="Savard J."/>
            <person name="Scherer S.E."/>
            <person name="Schneider B."/>
            <person name="Sodergren E."/>
            <person name="Tautz D."/>
            <person name="Vattahil S."/>
            <person name="Villasana D."/>
            <person name="White C.S."/>
            <person name="Wright R."/>
            <person name="Park Y."/>
            <person name="Beeman R.W."/>
            <person name="Lord J."/>
            <person name="Oppert B."/>
            <person name="Lorenzen M."/>
            <person name="Brown S."/>
            <person name="Wang L."/>
            <person name="Savard J."/>
            <person name="Tautz D."/>
            <person name="Richards S."/>
            <person name="Weinstock G."/>
            <person name="Gibbs R.A."/>
            <person name="Liu Y."/>
            <person name="Worley K."/>
            <person name="Weinstock G."/>
            <person name="Elsik C.G."/>
            <person name="Reese J.T."/>
            <person name="Elhaik E."/>
            <person name="Landan G."/>
            <person name="Graur D."/>
            <person name="Arensburger P."/>
            <person name="Atkinson P."/>
            <person name="Beeman R.W."/>
            <person name="Beidler J."/>
            <person name="Brown S.J."/>
            <person name="Demuth J.P."/>
            <person name="Drury D.W."/>
            <person name="Du Y.Z."/>
            <person name="Fujiwara H."/>
            <person name="Lorenzen M."/>
            <person name="Maselli V."/>
            <person name="Osanai M."/>
            <person name="Park Y."/>
            <person name="Robertson H.M."/>
            <person name="Tu Z."/>
            <person name="Wang J.J."/>
            <person name="Wang S."/>
            <person name="Richards S."/>
            <person name="Song H."/>
            <person name="Zhang L."/>
            <person name="Sodergren E."/>
            <person name="Werner D."/>
            <person name="Stanke M."/>
            <person name="Morgenstern B."/>
            <person name="Solovyev V."/>
            <person name="Kosarev P."/>
            <person name="Brown G."/>
            <person name="Chen H.C."/>
            <person name="Ermolaeva O."/>
            <person name="Hlavina W."/>
            <person name="Kapustin Y."/>
            <person name="Kiryutin B."/>
            <person name="Kitts P."/>
            <person name="Maglott D."/>
            <person name="Pruitt K."/>
            <person name="Sapojnikov V."/>
            <person name="Souvorov A."/>
            <person name="Mackey A.J."/>
            <person name="Waterhouse R.M."/>
            <person name="Wyder S."/>
            <person name="Zdobnov E.M."/>
            <person name="Zdobnov E.M."/>
            <person name="Wyder S."/>
            <person name="Kriventseva E.V."/>
            <person name="Kadowaki T."/>
            <person name="Bork P."/>
            <person name="Aranda M."/>
            <person name="Bao R."/>
            <person name="Beermann A."/>
            <person name="Berns N."/>
            <person name="Bolognesi R."/>
            <person name="Bonneton F."/>
            <person name="Bopp D."/>
            <person name="Brown S.J."/>
            <person name="Bucher G."/>
            <person name="Butts T."/>
            <person name="Chaumot A."/>
            <person name="Denell R.E."/>
            <person name="Ferrier D.E."/>
            <person name="Friedrich M."/>
            <person name="Gordon C.M."/>
            <person name="Jindra M."/>
            <person name="Klingler M."/>
            <person name="Lan Q."/>
            <person name="Lattorff H.M."/>
            <person name="Laudet V."/>
            <person name="von Levetsow C."/>
            <person name="Liu Z."/>
            <person name="Lutz R."/>
            <person name="Lynch J.A."/>
            <person name="da Fonseca R.N."/>
            <person name="Posnien N."/>
            <person name="Reuter R."/>
            <person name="Roth S."/>
            <person name="Savard J."/>
            <person name="Schinko J.B."/>
            <person name="Schmitt C."/>
            <person name="Schoppmeier M."/>
            <person name="Schroder R."/>
            <person name="Shippy T.D."/>
            <person name="Simonnet F."/>
            <person name="Marques-Souza H."/>
            <person name="Tautz D."/>
            <person name="Tomoyasu Y."/>
            <person name="Trauner J."/>
            <person name="Van der Zee M."/>
            <person name="Vervoort M."/>
            <person name="Wittkopp N."/>
            <person name="Wimmer E.A."/>
            <person name="Yang X."/>
            <person name="Jones A.K."/>
            <person name="Sattelle D.B."/>
            <person name="Ebert P.R."/>
            <person name="Nelson D."/>
            <person name="Scott J.G."/>
            <person name="Beeman R.W."/>
            <person name="Muthukrishnan S."/>
            <person name="Kramer K.J."/>
            <person name="Arakane Y."/>
            <person name="Beeman R.W."/>
            <person name="Zhu Q."/>
            <person name="Hogenkamp D."/>
            <person name="Dixit R."/>
            <person name="Oppert B."/>
            <person name="Jiang H."/>
            <person name="Zou Z."/>
            <person name="Marshall J."/>
            <person name="Elpidina E."/>
            <person name="Vinokurov K."/>
            <person name="Oppert C."/>
            <person name="Zou Z."/>
            <person name="Evans J."/>
            <person name="Lu Z."/>
            <person name="Zhao P."/>
            <person name="Sumathipala N."/>
            <person name="Altincicek B."/>
            <person name="Vilcinskas A."/>
            <person name="Williams M."/>
            <person name="Hultmark D."/>
            <person name="Hetru C."/>
            <person name="Jiang H."/>
            <person name="Grimmelikhuijzen C.J."/>
            <person name="Hauser F."/>
            <person name="Cazzamali G."/>
            <person name="Williamson M."/>
            <person name="Park Y."/>
            <person name="Li B."/>
            <person name="Tanaka Y."/>
            <person name="Predel R."/>
            <person name="Neupert S."/>
            <person name="Schachtner J."/>
            <person name="Verleyen P."/>
            <person name="Raible F."/>
            <person name="Bork P."/>
            <person name="Friedrich M."/>
            <person name="Walden K.K."/>
            <person name="Robertson H.M."/>
            <person name="Angeli S."/>
            <person name="Foret S."/>
            <person name="Bucher G."/>
            <person name="Schuetz S."/>
            <person name="Maleszka R."/>
            <person name="Wimmer E.A."/>
            <person name="Beeman R.W."/>
            <person name="Lorenzen M."/>
            <person name="Tomoyasu Y."/>
            <person name="Miller S.C."/>
            <person name="Grossmann D."/>
            <person name="Bucher G."/>
        </authorList>
    </citation>
    <scope>NUCLEOTIDE SEQUENCE [LARGE SCALE GENOMIC DNA]</scope>
    <source>
        <strain evidence="10 11">Georgia GA2</strain>
    </source>
</reference>
<evidence type="ECO:0000256" key="3">
    <source>
        <dbReference type="ARBA" id="ARBA00022692"/>
    </source>
</evidence>
<evidence type="ECO:0000256" key="7">
    <source>
        <dbReference type="ARBA" id="ARBA00023224"/>
    </source>
</evidence>
<evidence type="ECO:0000256" key="8">
    <source>
        <dbReference type="SAM" id="Phobius"/>
    </source>
</evidence>
<evidence type="ECO:0008006" key="12">
    <source>
        <dbReference type="Google" id="ProtNLM"/>
    </source>
</evidence>
<organism evidence="10 11">
    <name type="scientific">Tribolium castaneum</name>
    <name type="common">Red flour beetle</name>
    <dbReference type="NCBI Taxonomy" id="7070"/>
    <lineage>
        <taxon>Eukaryota</taxon>
        <taxon>Metazoa</taxon>
        <taxon>Ecdysozoa</taxon>
        <taxon>Arthropoda</taxon>
        <taxon>Hexapoda</taxon>
        <taxon>Insecta</taxon>
        <taxon>Pterygota</taxon>
        <taxon>Neoptera</taxon>
        <taxon>Endopterygota</taxon>
        <taxon>Coleoptera</taxon>
        <taxon>Polyphaga</taxon>
        <taxon>Cucujiformia</taxon>
        <taxon>Tenebrionidae</taxon>
        <taxon>Tenebrionidae incertae sedis</taxon>
        <taxon>Tribolium</taxon>
    </lineage>
</organism>
<dbReference type="PANTHER" id="PTHR21143:SF104">
    <property type="entry name" value="GUSTATORY RECEPTOR 8A-RELATED"/>
    <property type="match status" value="1"/>
</dbReference>
<sequence length="92" mass="10658">MTTGGTIVLIWLCDSVLVEAEKLTILAQKLHRKTVIRNYQIIISDMTANFPKFYVGRFVVITRSTVYHIFSIIFTYLIVMIQFKEKLVVNAM</sequence>
<comment type="subcellular location">
    <subcellularLocation>
        <location evidence="1">Cell membrane</location>
        <topology evidence="1">Multi-pass membrane protein</topology>
    </subcellularLocation>
</comment>
<keyword evidence="2" id="KW-1003">Cell membrane</keyword>
<evidence type="ECO:0000256" key="1">
    <source>
        <dbReference type="ARBA" id="ARBA00004651"/>
    </source>
</evidence>
<evidence type="ECO:0000256" key="2">
    <source>
        <dbReference type="ARBA" id="ARBA00022475"/>
    </source>
</evidence>
<reference evidence="10 11" key="2">
    <citation type="journal article" date="2010" name="Nucleic Acids Res.">
        <title>BeetleBase in 2010: revisions to provide comprehensive genomic information for Tribolium castaneum.</title>
        <authorList>
            <person name="Kim H.S."/>
            <person name="Murphy T."/>
            <person name="Xia J."/>
            <person name="Caragea D."/>
            <person name="Park Y."/>
            <person name="Beeman R.W."/>
            <person name="Lorenzen M.D."/>
            <person name="Butcher S."/>
            <person name="Manak J.R."/>
            <person name="Brown S.J."/>
        </authorList>
    </citation>
    <scope>GENOME REANNOTATION</scope>
    <source>
        <strain evidence="10 11">Georgia GA2</strain>
    </source>
</reference>
<dbReference type="GO" id="GO:0007165">
    <property type="term" value="P:signal transduction"/>
    <property type="evidence" value="ECO:0007669"/>
    <property type="project" value="UniProtKB-KW"/>
</dbReference>
<proteinExistence type="predicted"/>
<feature type="transmembrane region" description="Helical" evidence="8">
    <location>
        <begin position="65"/>
        <end position="83"/>
    </location>
</feature>
<keyword evidence="7" id="KW-0807">Transducer</keyword>
<dbReference type="Proteomes" id="UP000007266">
    <property type="component" value="Linkage group 8"/>
</dbReference>
<dbReference type="GO" id="GO:0050909">
    <property type="term" value="P:sensory perception of taste"/>
    <property type="evidence" value="ECO:0007669"/>
    <property type="project" value="InterPro"/>
</dbReference>
<evidence type="ECO:0000256" key="4">
    <source>
        <dbReference type="ARBA" id="ARBA00022989"/>
    </source>
</evidence>
<evidence type="ECO:0000256" key="6">
    <source>
        <dbReference type="ARBA" id="ARBA00023170"/>
    </source>
</evidence>
<dbReference type="GO" id="GO:0005886">
    <property type="term" value="C:plasma membrane"/>
    <property type="evidence" value="ECO:0007669"/>
    <property type="project" value="UniProtKB-SubCell"/>
</dbReference>
<protein>
    <recommendedName>
        <fullName evidence="12">Gustatory receptor</fullName>
    </recommendedName>
</protein>
<keyword evidence="3 8" id="KW-0812">Transmembrane</keyword>
<dbReference type="Pfam" id="PF08395">
    <property type="entry name" value="7tm_7"/>
    <property type="match status" value="1"/>
</dbReference>
<dbReference type="InterPro" id="IPR013604">
    <property type="entry name" value="7TM_chemorcpt"/>
</dbReference>
<name>A0A139WCX2_TRICA</name>
<evidence type="ECO:0000313" key="11">
    <source>
        <dbReference type="Proteomes" id="UP000007266"/>
    </source>
</evidence>
<feature type="signal peptide" evidence="9">
    <location>
        <begin position="1"/>
        <end position="20"/>
    </location>
</feature>
<keyword evidence="6" id="KW-0675">Receptor</keyword>
<evidence type="ECO:0000256" key="5">
    <source>
        <dbReference type="ARBA" id="ARBA00023136"/>
    </source>
</evidence>
<evidence type="ECO:0000313" key="10">
    <source>
        <dbReference type="EMBL" id="KYB25737.1"/>
    </source>
</evidence>
<feature type="chain" id="PRO_5007299718" description="Gustatory receptor" evidence="9">
    <location>
        <begin position="21"/>
        <end position="92"/>
    </location>
</feature>
<keyword evidence="4 8" id="KW-1133">Transmembrane helix</keyword>
<dbReference type="InParanoid" id="A0A139WCX2"/>